<dbReference type="STRING" id="43265.A0A545V396"/>
<dbReference type="InterPro" id="IPR004304">
    <property type="entry name" value="FmdA_AmdA"/>
</dbReference>
<dbReference type="Pfam" id="PF03069">
    <property type="entry name" value="FmdA_AmdA"/>
    <property type="match status" value="2"/>
</dbReference>
<dbReference type="PANTHER" id="PTHR31891">
    <property type="entry name" value="FORMAMIDASE C869.04-RELATED"/>
    <property type="match status" value="1"/>
</dbReference>
<protein>
    <submittedName>
        <fullName evidence="1">Acetamidase/formamidase</fullName>
    </submittedName>
</protein>
<evidence type="ECO:0000313" key="1">
    <source>
        <dbReference type="EMBL" id="TQV96184.1"/>
    </source>
</evidence>
<comment type="caution">
    <text evidence="1">The sequence shown here is derived from an EMBL/GenBank/DDBJ whole genome shotgun (WGS) entry which is preliminary data.</text>
</comment>
<name>A0A545V396_9HYPO</name>
<organism evidence="1 2">
    <name type="scientific">Cordyceps javanica</name>
    <dbReference type="NCBI Taxonomy" id="43265"/>
    <lineage>
        <taxon>Eukaryota</taxon>
        <taxon>Fungi</taxon>
        <taxon>Dikarya</taxon>
        <taxon>Ascomycota</taxon>
        <taxon>Pezizomycotina</taxon>
        <taxon>Sordariomycetes</taxon>
        <taxon>Hypocreomycetidae</taxon>
        <taxon>Hypocreales</taxon>
        <taxon>Cordycipitaceae</taxon>
        <taxon>Cordyceps</taxon>
    </lineage>
</organism>
<keyword evidence="2" id="KW-1185">Reference proteome</keyword>
<accession>A0A545V396</accession>
<dbReference type="OrthoDB" id="3335528at2759"/>
<dbReference type="GO" id="GO:0016811">
    <property type="term" value="F:hydrolase activity, acting on carbon-nitrogen (but not peptide) bonds, in linear amides"/>
    <property type="evidence" value="ECO:0007669"/>
    <property type="project" value="InterPro"/>
</dbReference>
<dbReference type="Gene3D" id="2.60.120.580">
    <property type="entry name" value="Acetamidase/Formamidase-like domains"/>
    <property type="match status" value="2"/>
</dbReference>
<dbReference type="SUPFAM" id="SSF141130">
    <property type="entry name" value="Acetamidase/Formamidase-like"/>
    <property type="match status" value="1"/>
</dbReference>
<dbReference type="Gene3D" id="3.10.28.20">
    <property type="entry name" value="Acetamidase/Formamidase-like domains"/>
    <property type="match status" value="1"/>
</dbReference>
<dbReference type="EMBL" id="SPUK01000006">
    <property type="protein sequence ID" value="TQV96184.1"/>
    <property type="molecule type" value="Genomic_DNA"/>
</dbReference>
<sequence length="318" mass="34457">MAHPHITQSSIHFKWSRKLAPALTVASGTEVTFDLRDGGNNQITPENQDTILDHIDFESVDPGFGPVAVEGAEPGDVLRVDVLELQPGAYGWTAIFKGFGLLSDEFPEPSLKIWDLARTADRGYAEFKKGIRVPVRPFLGVMGLAPPTDEPLSTIPPYDWGGNMDCKHLTQGATLFLPVQTAGALFSCGDGHAAQGDGEVCGTAIETPMRARLRLTLEKGKPWVRAPHFLTAEGPQPHADRGREYAVMGVDADLREAARKALRAAIEWLGAEKGLERSEAYMLCSVAGDLKVAQAVDMPHYGVVCTIPLGIFVEDDEE</sequence>
<dbReference type="AlphaFoldDB" id="A0A545V396"/>
<evidence type="ECO:0000313" key="2">
    <source>
        <dbReference type="Proteomes" id="UP000315783"/>
    </source>
</evidence>
<proteinExistence type="predicted"/>
<dbReference type="PANTHER" id="PTHR31891:SF1">
    <property type="entry name" value="FORMAMIDASE C869.04-RELATED"/>
    <property type="match status" value="1"/>
</dbReference>
<dbReference type="Proteomes" id="UP000315783">
    <property type="component" value="Unassembled WGS sequence"/>
</dbReference>
<reference evidence="1 2" key="1">
    <citation type="journal article" date="2019" name="Appl. Microbiol. Biotechnol.">
        <title>Genome sequence of Isaria javanica and comparative genome analysis insights into family S53 peptidase evolution in fungal entomopathogens.</title>
        <authorList>
            <person name="Lin R."/>
            <person name="Zhang X."/>
            <person name="Xin B."/>
            <person name="Zou M."/>
            <person name="Gao Y."/>
            <person name="Qin F."/>
            <person name="Hu Q."/>
            <person name="Xie B."/>
            <person name="Cheng X."/>
        </authorList>
    </citation>
    <scope>NUCLEOTIDE SEQUENCE [LARGE SCALE GENOMIC DNA]</scope>
    <source>
        <strain evidence="1 2">IJ1G</strain>
    </source>
</reference>
<gene>
    <name evidence="1" type="ORF">IF1G_04767</name>
</gene>